<comment type="caution">
    <text evidence="5">The sequence shown here is derived from an EMBL/GenBank/DDBJ whole genome shotgun (WGS) entry which is preliminary data.</text>
</comment>
<sequence length="221" mass="24248">MVDETTRSRPAIEAIGLTLGYSPDRSVIHDLSFHVQGPATVRLDAPNGTGKSTLIEGISGYLRPTQGDLIVCGKKASDPALRTRRRVCRAKPSLHPSLSMVDHLTLAARLAGCDRAEPVARAKDLGLDEWFDYRTSTLSTGTAKRLWYVMCTTGEFDVVVLDEPFNGVDEESSRVMVSDINEWRKNSLVLLVAHVLPDGLTVDETLGLPRTTDNSRPMSTR</sequence>
<dbReference type="PANTHER" id="PTHR42939:SF1">
    <property type="entry name" value="ABC TRANSPORTER ATP-BINDING PROTEIN ALBC-RELATED"/>
    <property type="match status" value="1"/>
</dbReference>
<dbReference type="PROSITE" id="PS50893">
    <property type="entry name" value="ABC_TRANSPORTER_2"/>
    <property type="match status" value="1"/>
</dbReference>
<organism evidence="5 6">
    <name type="scientific">Cutibacterium avidum</name>
    <dbReference type="NCBI Taxonomy" id="33010"/>
    <lineage>
        <taxon>Bacteria</taxon>
        <taxon>Bacillati</taxon>
        <taxon>Actinomycetota</taxon>
        <taxon>Actinomycetes</taxon>
        <taxon>Propionibacteriales</taxon>
        <taxon>Propionibacteriaceae</taxon>
        <taxon>Cutibacterium</taxon>
    </lineage>
</organism>
<evidence type="ECO:0000256" key="1">
    <source>
        <dbReference type="ARBA" id="ARBA00022448"/>
    </source>
</evidence>
<dbReference type="EMBL" id="NOWI01000012">
    <property type="protein sequence ID" value="RFT42116.1"/>
    <property type="molecule type" value="Genomic_DNA"/>
</dbReference>
<dbReference type="PANTHER" id="PTHR42939">
    <property type="entry name" value="ABC TRANSPORTER ATP-BINDING PROTEIN ALBC-RELATED"/>
    <property type="match status" value="1"/>
</dbReference>
<dbReference type="AlphaFoldDB" id="A0A3E2D9P0"/>
<keyword evidence="2" id="KW-0547">Nucleotide-binding</keyword>
<gene>
    <name evidence="5" type="ORF">CHT91_11670</name>
</gene>
<proteinExistence type="predicted"/>
<dbReference type="InterPro" id="IPR027417">
    <property type="entry name" value="P-loop_NTPase"/>
</dbReference>
<dbReference type="Proteomes" id="UP000259211">
    <property type="component" value="Unassembled WGS sequence"/>
</dbReference>
<evidence type="ECO:0000256" key="2">
    <source>
        <dbReference type="ARBA" id="ARBA00022741"/>
    </source>
</evidence>
<protein>
    <submittedName>
        <fullName evidence="5">Bacitracin ABC transporter</fullName>
    </submittedName>
</protein>
<evidence type="ECO:0000256" key="3">
    <source>
        <dbReference type="ARBA" id="ARBA00022840"/>
    </source>
</evidence>
<keyword evidence="1" id="KW-0813">Transport</keyword>
<evidence type="ECO:0000313" key="6">
    <source>
        <dbReference type="Proteomes" id="UP000259211"/>
    </source>
</evidence>
<dbReference type="InterPro" id="IPR003439">
    <property type="entry name" value="ABC_transporter-like_ATP-bd"/>
</dbReference>
<evidence type="ECO:0000313" key="5">
    <source>
        <dbReference type="EMBL" id="RFT42116.1"/>
    </source>
</evidence>
<accession>A0A3E2D9P0</accession>
<reference evidence="5 6" key="1">
    <citation type="submission" date="2017-07" db="EMBL/GenBank/DDBJ databases">
        <authorList>
            <person name="Sun Z.S."/>
            <person name="Albrecht U."/>
            <person name="Echele G."/>
            <person name="Lee C.C."/>
        </authorList>
    </citation>
    <scope>NUCLEOTIDE SEQUENCE [LARGE SCALE GENOMIC DNA]</scope>
    <source>
        <strain evidence="5 6">P16-029</strain>
    </source>
</reference>
<dbReference type="Pfam" id="PF00005">
    <property type="entry name" value="ABC_tran"/>
    <property type="match status" value="1"/>
</dbReference>
<dbReference type="GO" id="GO:0016887">
    <property type="term" value="F:ATP hydrolysis activity"/>
    <property type="evidence" value="ECO:0007669"/>
    <property type="project" value="InterPro"/>
</dbReference>
<dbReference type="Gene3D" id="3.40.50.300">
    <property type="entry name" value="P-loop containing nucleotide triphosphate hydrolases"/>
    <property type="match status" value="1"/>
</dbReference>
<evidence type="ECO:0000259" key="4">
    <source>
        <dbReference type="PROSITE" id="PS50893"/>
    </source>
</evidence>
<dbReference type="InterPro" id="IPR051782">
    <property type="entry name" value="ABC_Transporter_VariousFunc"/>
</dbReference>
<dbReference type="SUPFAM" id="SSF52540">
    <property type="entry name" value="P-loop containing nucleoside triphosphate hydrolases"/>
    <property type="match status" value="1"/>
</dbReference>
<dbReference type="RefSeq" id="WP_117189766.1">
    <property type="nucleotide sequence ID" value="NZ_JAQDJS010000005.1"/>
</dbReference>
<keyword evidence="3" id="KW-0067">ATP-binding</keyword>
<dbReference type="GO" id="GO:0005524">
    <property type="term" value="F:ATP binding"/>
    <property type="evidence" value="ECO:0007669"/>
    <property type="project" value="UniProtKB-KW"/>
</dbReference>
<feature type="domain" description="ABC transporter" evidence="4">
    <location>
        <begin position="12"/>
        <end position="218"/>
    </location>
</feature>
<name>A0A3E2D9P0_9ACTN</name>